<comment type="caution">
    <text evidence="10">The sequence shown here is derived from an EMBL/GenBank/DDBJ whole genome shotgun (WGS) entry which is preliminary data.</text>
</comment>
<sequence>MTHKTDSDDPATIDHGRLSGILAFLQAAEQLKDTLRSGRTRTGRAESTAEHSWGLCLLVVLFGRDLPGIDVEKLLKLCVVHDLGEAISGDVPAPAQKSGDRRRERERRDFQSLCAPLPSALAGDLLSLWDEYAEGRTEEARLAKAFDKLETMLQHLVGKNPPDFDFSFNLAYGRRETDFHPLTRALREKVDELTRARLDERRPTPARGG</sequence>
<evidence type="ECO:0000256" key="5">
    <source>
        <dbReference type="ARBA" id="ARBA00012964"/>
    </source>
</evidence>
<dbReference type="Gene3D" id="1.10.3210.10">
    <property type="entry name" value="Hypothetical protein af1432"/>
    <property type="match status" value="1"/>
</dbReference>
<evidence type="ECO:0000256" key="4">
    <source>
        <dbReference type="ARBA" id="ARBA00011738"/>
    </source>
</evidence>
<evidence type="ECO:0000259" key="9">
    <source>
        <dbReference type="SMART" id="SM00471"/>
    </source>
</evidence>
<feature type="compositionally biased region" description="Basic and acidic residues" evidence="8">
    <location>
        <begin position="98"/>
        <end position="108"/>
    </location>
</feature>
<evidence type="ECO:0000256" key="1">
    <source>
        <dbReference type="ARBA" id="ARBA00001638"/>
    </source>
</evidence>
<comment type="cofactor">
    <cofactor evidence="2">
        <name>Mn(2+)</name>
        <dbReference type="ChEBI" id="CHEBI:29035"/>
    </cofactor>
</comment>
<evidence type="ECO:0000313" key="10">
    <source>
        <dbReference type="EMBL" id="TWI92562.1"/>
    </source>
</evidence>
<evidence type="ECO:0000256" key="6">
    <source>
        <dbReference type="ARBA" id="ARBA00022723"/>
    </source>
</evidence>
<comment type="subunit">
    <text evidence="4">Homodimer.</text>
</comment>
<dbReference type="GO" id="GO:0046872">
    <property type="term" value="F:metal ion binding"/>
    <property type="evidence" value="ECO:0007669"/>
    <property type="project" value="UniProtKB-KW"/>
</dbReference>
<evidence type="ECO:0000256" key="2">
    <source>
        <dbReference type="ARBA" id="ARBA00001936"/>
    </source>
</evidence>
<dbReference type="SUPFAM" id="SSF109604">
    <property type="entry name" value="HD-domain/PDEase-like"/>
    <property type="match status" value="1"/>
</dbReference>
<dbReference type="InterPro" id="IPR006674">
    <property type="entry name" value="HD_domain"/>
</dbReference>
<dbReference type="PANTHER" id="PTHR11845">
    <property type="entry name" value="5'-DEOXYNUCLEOTIDASE HDDC2"/>
    <property type="match status" value="1"/>
</dbReference>
<dbReference type="OrthoDB" id="9796032at2"/>
<dbReference type="InterPro" id="IPR039356">
    <property type="entry name" value="YfbR/HDDC2"/>
</dbReference>
<keyword evidence="6" id="KW-0479">Metal-binding</keyword>
<reference evidence="10 11" key="1">
    <citation type="submission" date="2019-07" db="EMBL/GenBank/DDBJ databases">
        <title>Genomic Encyclopedia of Archaeal and Bacterial Type Strains, Phase II (KMG-II): from individual species to whole genera.</title>
        <authorList>
            <person name="Goeker M."/>
        </authorList>
    </citation>
    <scope>NUCLEOTIDE SEQUENCE [LARGE SCALE GENOMIC DNA]</scope>
    <source>
        <strain evidence="10 11">ATCC BAA-252</strain>
    </source>
</reference>
<dbReference type="SMART" id="SM00471">
    <property type="entry name" value="HDc"/>
    <property type="match status" value="1"/>
</dbReference>
<dbReference type="Pfam" id="PF13023">
    <property type="entry name" value="HD_3"/>
    <property type="match status" value="1"/>
</dbReference>
<dbReference type="InterPro" id="IPR003607">
    <property type="entry name" value="HD/PDEase_dom"/>
</dbReference>
<dbReference type="GO" id="GO:0005737">
    <property type="term" value="C:cytoplasm"/>
    <property type="evidence" value="ECO:0007669"/>
    <property type="project" value="TreeGrafter"/>
</dbReference>
<feature type="domain" description="HD/PDEase" evidence="9">
    <location>
        <begin position="44"/>
        <end position="161"/>
    </location>
</feature>
<dbReference type="PANTHER" id="PTHR11845:SF13">
    <property type="entry name" value="5'-DEOXYNUCLEOTIDASE HDDC2"/>
    <property type="match status" value="1"/>
</dbReference>
<comment type="catalytic activity">
    <reaction evidence="1">
        <text>a 2'-deoxyribonucleoside 5'-phosphate + H2O = a 2'-deoxyribonucleoside + phosphate</text>
        <dbReference type="Rhea" id="RHEA:36167"/>
        <dbReference type="ChEBI" id="CHEBI:15377"/>
        <dbReference type="ChEBI" id="CHEBI:18274"/>
        <dbReference type="ChEBI" id="CHEBI:43474"/>
        <dbReference type="ChEBI" id="CHEBI:65317"/>
        <dbReference type="EC" id="3.1.3.89"/>
    </reaction>
</comment>
<organism evidence="10 11">
    <name type="scientific">Roseibium hamelinense</name>
    <dbReference type="NCBI Taxonomy" id="150831"/>
    <lineage>
        <taxon>Bacteria</taxon>
        <taxon>Pseudomonadati</taxon>
        <taxon>Pseudomonadota</taxon>
        <taxon>Alphaproteobacteria</taxon>
        <taxon>Hyphomicrobiales</taxon>
        <taxon>Stappiaceae</taxon>
        <taxon>Roseibium</taxon>
    </lineage>
</organism>
<name>A0A562TG75_9HYPH</name>
<keyword evidence="7 10" id="KW-0378">Hydrolase</keyword>
<accession>A0A562TG75</accession>
<evidence type="ECO:0000256" key="3">
    <source>
        <dbReference type="ARBA" id="ARBA00001941"/>
    </source>
</evidence>
<dbReference type="AlphaFoldDB" id="A0A562TG75"/>
<evidence type="ECO:0000313" key="11">
    <source>
        <dbReference type="Proteomes" id="UP000320593"/>
    </source>
</evidence>
<comment type="cofactor">
    <cofactor evidence="3">
        <name>Co(2+)</name>
        <dbReference type="ChEBI" id="CHEBI:48828"/>
    </cofactor>
</comment>
<evidence type="ECO:0000256" key="7">
    <source>
        <dbReference type="ARBA" id="ARBA00022801"/>
    </source>
</evidence>
<dbReference type="RefSeq" id="WP_145340103.1">
    <property type="nucleotide sequence ID" value="NZ_SMLY01000068.1"/>
</dbReference>
<protein>
    <recommendedName>
        <fullName evidence="5">5'-deoxynucleotidase</fullName>
        <ecNumber evidence="5">3.1.3.89</ecNumber>
    </recommendedName>
</protein>
<dbReference type="GO" id="GO:0002953">
    <property type="term" value="F:5'-deoxynucleotidase activity"/>
    <property type="evidence" value="ECO:0007669"/>
    <property type="project" value="UniProtKB-EC"/>
</dbReference>
<dbReference type="EMBL" id="VLLF01000001">
    <property type="protein sequence ID" value="TWI92562.1"/>
    <property type="molecule type" value="Genomic_DNA"/>
</dbReference>
<dbReference type="Proteomes" id="UP000320593">
    <property type="component" value="Unassembled WGS sequence"/>
</dbReference>
<keyword evidence="11" id="KW-1185">Reference proteome</keyword>
<proteinExistence type="predicted"/>
<evidence type="ECO:0000256" key="8">
    <source>
        <dbReference type="SAM" id="MobiDB-lite"/>
    </source>
</evidence>
<gene>
    <name evidence="10" type="ORF">JM93_00104</name>
</gene>
<dbReference type="EC" id="3.1.3.89" evidence="5"/>
<feature type="region of interest" description="Disordered" evidence="8">
    <location>
        <begin position="89"/>
        <end position="108"/>
    </location>
</feature>